<dbReference type="InterPro" id="IPR009091">
    <property type="entry name" value="RCC1/BLIP-II"/>
</dbReference>
<dbReference type="Proteomes" id="UP000193218">
    <property type="component" value="Unassembled WGS sequence"/>
</dbReference>
<gene>
    <name evidence="3" type="ORF">BD324DRAFT_16701</name>
</gene>
<dbReference type="OrthoDB" id="5370059at2759"/>
<dbReference type="PROSITE" id="PS50012">
    <property type="entry name" value="RCC1_3"/>
    <property type="match status" value="1"/>
</dbReference>
<dbReference type="GeneID" id="33553880"/>
<dbReference type="InParanoid" id="A0A1Y1URM7"/>
<keyword evidence="1" id="KW-0677">Repeat</keyword>
<proteinExistence type="predicted"/>
<evidence type="ECO:0000256" key="2">
    <source>
        <dbReference type="PROSITE-ProRule" id="PRU00235"/>
    </source>
</evidence>
<organism evidence="3 4">
    <name type="scientific">Kockovaella imperatae</name>
    <dbReference type="NCBI Taxonomy" id="4999"/>
    <lineage>
        <taxon>Eukaryota</taxon>
        <taxon>Fungi</taxon>
        <taxon>Dikarya</taxon>
        <taxon>Basidiomycota</taxon>
        <taxon>Agaricomycotina</taxon>
        <taxon>Tremellomycetes</taxon>
        <taxon>Tremellales</taxon>
        <taxon>Cuniculitremaceae</taxon>
        <taxon>Kockovaella</taxon>
    </lineage>
</organism>
<comment type="caution">
    <text evidence="3">The sequence shown here is derived from an EMBL/GenBank/DDBJ whole genome shotgun (WGS) entry which is preliminary data.</text>
</comment>
<accession>A0A1Y1URM7</accession>
<dbReference type="Pfam" id="PF13540">
    <property type="entry name" value="RCC1_2"/>
    <property type="match status" value="1"/>
</dbReference>
<keyword evidence="4" id="KW-1185">Reference proteome</keyword>
<dbReference type="PANTHER" id="PTHR22870:SF466">
    <property type="entry name" value="ANKYRIN REPEAT-CONTAINING PROTEIN"/>
    <property type="match status" value="1"/>
</dbReference>
<dbReference type="AlphaFoldDB" id="A0A1Y1URM7"/>
<reference evidence="3 4" key="1">
    <citation type="submission" date="2017-03" db="EMBL/GenBank/DDBJ databases">
        <title>Widespread Adenine N6-methylation of Active Genes in Fungi.</title>
        <authorList>
            <consortium name="DOE Joint Genome Institute"/>
            <person name="Mondo S.J."/>
            <person name="Dannebaum R.O."/>
            <person name="Kuo R.C."/>
            <person name="Louie K.B."/>
            <person name="Bewick A.J."/>
            <person name="Labutti K."/>
            <person name="Haridas S."/>
            <person name="Kuo A."/>
            <person name="Salamov A."/>
            <person name="Ahrendt S.R."/>
            <person name="Lau R."/>
            <person name="Bowen B.P."/>
            <person name="Lipzen A."/>
            <person name="Sullivan W."/>
            <person name="Andreopoulos W.B."/>
            <person name="Clum A."/>
            <person name="Lindquist E."/>
            <person name="Daum C."/>
            <person name="Northen T.R."/>
            <person name="Ramamoorthy G."/>
            <person name="Schmitz R.J."/>
            <person name="Gryganskyi A."/>
            <person name="Culley D."/>
            <person name="Magnuson J."/>
            <person name="James T.Y."/>
            <person name="O'Malley M.A."/>
            <person name="Stajich J.E."/>
            <person name="Spatafora J.W."/>
            <person name="Visel A."/>
            <person name="Grigoriev I.V."/>
        </authorList>
    </citation>
    <scope>NUCLEOTIDE SEQUENCE [LARGE SCALE GENOMIC DNA]</scope>
    <source>
        <strain evidence="3 4">NRRL Y-17943</strain>
    </source>
</reference>
<dbReference type="SUPFAM" id="SSF50985">
    <property type="entry name" value="RCC1/BLIP-II"/>
    <property type="match status" value="1"/>
</dbReference>
<name>A0A1Y1URM7_9TREE</name>
<dbReference type="STRING" id="4999.A0A1Y1URM7"/>
<evidence type="ECO:0000313" key="3">
    <source>
        <dbReference type="EMBL" id="ORX40708.1"/>
    </source>
</evidence>
<dbReference type="InterPro" id="IPR051210">
    <property type="entry name" value="Ub_ligase/GEF_domain"/>
</dbReference>
<dbReference type="Gene3D" id="2.130.10.30">
    <property type="entry name" value="Regulator of chromosome condensation 1/beta-lactamase-inhibitor protein II"/>
    <property type="match status" value="2"/>
</dbReference>
<protein>
    <submittedName>
        <fullName evidence="3">Regulator of chromosome condensation 1/beta-lactamase-inhibitor protein II</fullName>
    </submittedName>
</protein>
<evidence type="ECO:0000313" key="4">
    <source>
        <dbReference type="Proteomes" id="UP000193218"/>
    </source>
</evidence>
<dbReference type="EMBL" id="NBSH01000001">
    <property type="protein sequence ID" value="ORX40708.1"/>
    <property type="molecule type" value="Genomic_DNA"/>
</dbReference>
<feature type="repeat" description="RCC1" evidence="2">
    <location>
        <begin position="204"/>
        <end position="270"/>
    </location>
</feature>
<sequence>MPLRLLSCGSNPSGQLSLGHSDDVHQYSPCHFHPSIEHLLKKASILDLVSSSSHSLLLLSTEVGNVLLGAGTNTLGQLGPRCALWADVSPETKFKSVDLLGPAGFSTDEWTPVKIACTWTTSFVAYRKITRGDTVLSPVEQTQMVLGCGSNDFGELGHETILEGQASVAPSAMNLGLEPGEELEMICGGQRHVIAVIRSSDGGQRVVGWGAARKGELDPSRRLKFGSSKGKGQALPKSIPPTVLDCNLSLTNPILDIAVGTSHAVVLLSNGSLMSWGADTKGQITHLDDLGSVRRIGVTWNGSYTLSPSGIHSQGSNNHGQLLRPTEADSQLIPFPKEVDTFVCGSEHLLVLCPGNVDENELWTGGWNEHGNLGLGDLEDRNRLVKVPLETGKITGMWAGCAASWICMG</sequence>
<evidence type="ECO:0000256" key="1">
    <source>
        <dbReference type="ARBA" id="ARBA00022737"/>
    </source>
</evidence>
<dbReference type="PANTHER" id="PTHR22870">
    <property type="entry name" value="REGULATOR OF CHROMOSOME CONDENSATION"/>
    <property type="match status" value="1"/>
</dbReference>
<dbReference type="RefSeq" id="XP_021874387.1">
    <property type="nucleotide sequence ID" value="XM_022012072.1"/>
</dbReference>
<dbReference type="InterPro" id="IPR000408">
    <property type="entry name" value="Reg_chr_condens"/>
</dbReference>